<evidence type="ECO:0000313" key="2">
    <source>
        <dbReference type="Proteomes" id="UP000284296"/>
    </source>
</evidence>
<sequence>MQISGYSSAAMLAYRSSGMKQKAGTVKKQDFSQMVQNTSAQATSQTDKTAATKEVSEVDEMAAFKQEIYEELAEIDKMNSSAILSNSVHITEDGFKRMKEDPAYRKEIMDWLREDARVSHSLPFNAHVTTTITGAGATCYGAHVYHDDSAATKAAKKDLADKKAKGSFYHSDRTYADRRAAQRKRDSEYVASERQKRELMQKMMLEKSIDQKAQRQLLDQKALAQNVVDQNVVDQKYVQDYLLGMQESKSWNI</sequence>
<proteinExistence type="predicted"/>
<evidence type="ECO:0000313" key="1">
    <source>
        <dbReference type="EMBL" id="RGT78759.1"/>
    </source>
</evidence>
<dbReference type="RefSeq" id="WP_118004463.1">
    <property type="nucleotide sequence ID" value="NZ_QRXF01000021.1"/>
</dbReference>
<dbReference type="EMBL" id="QRXG01000033">
    <property type="protein sequence ID" value="RGT78759.1"/>
    <property type="molecule type" value="Genomic_DNA"/>
</dbReference>
<gene>
    <name evidence="1" type="ORF">DWX06_14020</name>
</gene>
<comment type="caution">
    <text evidence="1">The sequence shown here is derived from an EMBL/GenBank/DDBJ whole genome shotgun (WGS) entry which is preliminary data.</text>
</comment>
<name>A0A412Q0G6_9FIRM</name>
<dbReference type="AlphaFoldDB" id="A0A412Q0G6"/>
<dbReference type="Proteomes" id="UP000284296">
    <property type="component" value="Unassembled WGS sequence"/>
</dbReference>
<organism evidence="1 2">
    <name type="scientific">Agathobacter rectalis</name>
    <dbReference type="NCBI Taxonomy" id="39491"/>
    <lineage>
        <taxon>Bacteria</taxon>
        <taxon>Bacillati</taxon>
        <taxon>Bacillota</taxon>
        <taxon>Clostridia</taxon>
        <taxon>Lachnospirales</taxon>
        <taxon>Lachnospiraceae</taxon>
        <taxon>Agathobacter</taxon>
    </lineage>
</organism>
<reference evidence="1 2" key="1">
    <citation type="submission" date="2018-08" db="EMBL/GenBank/DDBJ databases">
        <title>A genome reference for cultivated species of the human gut microbiota.</title>
        <authorList>
            <person name="Zou Y."/>
            <person name="Xue W."/>
            <person name="Luo G."/>
        </authorList>
    </citation>
    <scope>NUCLEOTIDE SEQUENCE [LARGE SCALE GENOMIC DNA]</scope>
    <source>
        <strain evidence="1 2">AF18-16LB</strain>
    </source>
</reference>
<protein>
    <submittedName>
        <fullName evidence="1">Uncharacterized protein</fullName>
    </submittedName>
</protein>
<accession>A0A412Q0G6</accession>